<evidence type="ECO:0000259" key="2">
    <source>
        <dbReference type="PROSITE" id="PS50943"/>
    </source>
</evidence>
<dbReference type="InterPro" id="IPR010982">
    <property type="entry name" value="Lambda_DNA-bd_dom_sf"/>
</dbReference>
<dbReference type="PROSITE" id="PS50943">
    <property type="entry name" value="HTH_CROC1"/>
    <property type="match status" value="1"/>
</dbReference>
<dbReference type="Gene3D" id="1.10.260.40">
    <property type="entry name" value="lambda repressor-like DNA-binding domains"/>
    <property type="match status" value="1"/>
</dbReference>
<evidence type="ECO:0000256" key="1">
    <source>
        <dbReference type="ARBA" id="ARBA00023125"/>
    </source>
</evidence>
<accession>A0ABN0EKV6</accession>
<dbReference type="InterPro" id="IPR001387">
    <property type="entry name" value="Cro/C1-type_HTH"/>
</dbReference>
<dbReference type="RefSeq" id="WP_008537572.1">
    <property type="nucleotide sequence ID" value="NZ_JH601090.1"/>
</dbReference>
<dbReference type="SMART" id="SM00530">
    <property type="entry name" value="HTH_XRE"/>
    <property type="match status" value="2"/>
</dbReference>
<proteinExistence type="predicted"/>
<evidence type="ECO:0000313" key="3">
    <source>
        <dbReference type="EMBL" id="EHR38882.1"/>
    </source>
</evidence>
<dbReference type="PANTHER" id="PTHR46558">
    <property type="entry name" value="TRACRIPTIONAL REGULATORY PROTEIN-RELATED-RELATED"/>
    <property type="match status" value="1"/>
</dbReference>
<dbReference type="CDD" id="cd00093">
    <property type="entry name" value="HTH_XRE"/>
    <property type="match status" value="1"/>
</dbReference>
<dbReference type="PANTHER" id="PTHR46558:SF4">
    <property type="entry name" value="DNA-BIDING PHAGE PROTEIN"/>
    <property type="match status" value="1"/>
</dbReference>
<sequence>MNLIKIRKKSKFTQVDIAKLVGISDGYYSMIETGKRIPSIKVAKKIATVLNIPWEDIFNNIDTDFSIKLKEQRQLKELSVDDICILTQIDKNRYIAVENGLETPTKDELNLLKTILNF</sequence>
<feature type="domain" description="HTH cro/C1-type" evidence="2">
    <location>
        <begin position="3"/>
        <end position="57"/>
    </location>
</feature>
<name>A0ABN0EKV6_9FIRM</name>
<dbReference type="Proteomes" id="UP000005963">
    <property type="component" value="Unassembled WGS sequence"/>
</dbReference>
<comment type="caution">
    <text evidence="3">The sequence shown here is derived from an EMBL/GenBank/DDBJ whole genome shotgun (WGS) entry which is preliminary data.</text>
</comment>
<reference evidence="3 4" key="1">
    <citation type="submission" date="2012-01" db="EMBL/GenBank/DDBJ databases">
        <title>The Genome Sequence of Megamonas funiformis YIT 11815.</title>
        <authorList>
            <consortium name="The Broad Institute Genome Sequencing Platform"/>
            <person name="Earl A."/>
            <person name="Ward D."/>
            <person name="Feldgarden M."/>
            <person name="Gevers D."/>
            <person name="Morotomi M."/>
            <person name="Young S.K."/>
            <person name="Zeng Q."/>
            <person name="Gargeya S."/>
            <person name="Fitzgerald M."/>
            <person name="Haas B."/>
            <person name="Abouelleil A."/>
            <person name="Alvarado L."/>
            <person name="Arachchi H.M."/>
            <person name="Berlin A."/>
            <person name="Chapman S.B."/>
            <person name="Gearin G."/>
            <person name="Goldberg J."/>
            <person name="Griggs A."/>
            <person name="Gujja S."/>
            <person name="Hansen M."/>
            <person name="Heiman D."/>
            <person name="Howarth C."/>
            <person name="Larimer J."/>
            <person name="Lui A."/>
            <person name="MacDonald P.J.P."/>
            <person name="McCowen C."/>
            <person name="Montmayeur A."/>
            <person name="Murphy C."/>
            <person name="Neiman D."/>
            <person name="Pearson M."/>
            <person name="Priest M."/>
            <person name="Roberts A."/>
            <person name="Saif S."/>
            <person name="Shea T."/>
            <person name="Sisk P."/>
            <person name="Stolte C."/>
            <person name="Sykes S."/>
            <person name="Wortman J."/>
            <person name="Nusbaum C."/>
            <person name="Birren B."/>
        </authorList>
    </citation>
    <scope>NUCLEOTIDE SEQUENCE [LARGE SCALE GENOMIC DNA]</scope>
    <source>
        <strain evidence="3 4">YIT 11815</strain>
    </source>
</reference>
<evidence type="ECO:0000313" key="4">
    <source>
        <dbReference type="Proteomes" id="UP000005963"/>
    </source>
</evidence>
<protein>
    <recommendedName>
        <fullName evidence="2">HTH cro/C1-type domain-containing protein</fullName>
    </recommendedName>
</protein>
<organism evidence="3 4">
    <name type="scientific">Megamonas funiformis YIT 11815</name>
    <dbReference type="NCBI Taxonomy" id="742816"/>
    <lineage>
        <taxon>Bacteria</taxon>
        <taxon>Bacillati</taxon>
        <taxon>Bacillota</taxon>
        <taxon>Negativicutes</taxon>
        <taxon>Selenomonadales</taxon>
        <taxon>Selenomonadaceae</taxon>
        <taxon>Megamonas</taxon>
    </lineage>
</organism>
<keyword evidence="4" id="KW-1185">Reference proteome</keyword>
<dbReference type="EMBL" id="ADMB01000016">
    <property type="protein sequence ID" value="EHR38882.1"/>
    <property type="molecule type" value="Genomic_DNA"/>
</dbReference>
<dbReference type="Pfam" id="PF01381">
    <property type="entry name" value="HTH_3"/>
    <property type="match status" value="1"/>
</dbReference>
<gene>
    <name evidence="3" type="ORF">HMPREF9454_00373</name>
</gene>
<dbReference type="SUPFAM" id="SSF47413">
    <property type="entry name" value="lambda repressor-like DNA-binding domains"/>
    <property type="match status" value="2"/>
</dbReference>
<dbReference type="GeneID" id="62778922"/>
<keyword evidence="1" id="KW-0238">DNA-binding</keyword>